<gene>
    <name evidence="2" type="ORF">D3W54_15900</name>
</gene>
<keyword evidence="3" id="KW-1185">Reference proteome</keyword>
<dbReference type="InterPro" id="IPR025528">
    <property type="entry name" value="BrnA_antitoxin"/>
</dbReference>
<geneLocation type="plasmid" evidence="2">
    <name>pKM01</name>
</geneLocation>
<proteinExistence type="predicted"/>
<feature type="region of interest" description="Disordered" evidence="1">
    <location>
        <begin position="1"/>
        <end position="33"/>
    </location>
</feature>
<evidence type="ECO:0000256" key="1">
    <source>
        <dbReference type="SAM" id="MobiDB-lite"/>
    </source>
</evidence>
<evidence type="ECO:0000313" key="2">
    <source>
        <dbReference type="EMBL" id="KAB8122191.1"/>
    </source>
</evidence>
<evidence type="ECO:0008006" key="4">
    <source>
        <dbReference type="Google" id="ProtNLM"/>
    </source>
</evidence>
<protein>
    <recommendedName>
        <fullName evidence="4">BrnA antitoxin of type II toxin-antitoxin system</fullName>
    </recommendedName>
</protein>
<organism evidence="2 3">
    <name type="scientific">Komagataeibacter medellinensis</name>
    <dbReference type="NCBI Taxonomy" id="1177712"/>
    <lineage>
        <taxon>Bacteria</taxon>
        <taxon>Pseudomonadati</taxon>
        <taxon>Pseudomonadota</taxon>
        <taxon>Alphaproteobacteria</taxon>
        <taxon>Acetobacterales</taxon>
        <taxon>Acetobacteraceae</taxon>
        <taxon>Komagataeibacter</taxon>
    </lineage>
</organism>
<keyword evidence="2" id="KW-0614">Plasmid</keyword>
<sequence length="81" mass="9042">MTSDSNTSDLFSVAKGEPQRSTRGRPRKGSNITPKVHITLRVDTDVLEAARHSGPGWQTRINDLLRETFLDKNHGDTVRQA</sequence>
<comment type="caution">
    <text evidence="2">The sequence shown here is derived from an EMBL/GenBank/DDBJ whole genome shotgun (WGS) entry which is preliminary data.</text>
</comment>
<reference evidence="2 3" key="1">
    <citation type="submission" date="2018-09" db="EMBL/GenBank/DDBJ databases">
        <title>Genome sequence and characterization of the bcs clusters for the production of nanocellulose from the low pH resistant strain Komagataeibacter medellinensis ID13488.</title>
        <authorList>
            <person name="Hernandez-Arriaga A.M."/>
            <person name="Del Cerro C."/>
            <person name="Urbina L."/>
            <person name="Eceiza A."/>
            <person name="Retegi A."/>
            <person name="Prieto M.A."/>
        </authorList>
    </citation>
    <scope>NUCLEOTIDE SEQUENCE [LARGE SCALE GENOMIC DNA]</scope>
    <source>
        <strain evidence="2 3">ID13488</strain>
        <plasmid evidence="2">pKM01</plasmid>
    </source>
</reference>
<dbReference type="RefSeq" id="WP_153467030.1">
    <property type="nucleotide sequence ID" value="NZ_CM018730.1"/>
</dbReference>
<name>A0ABQ6VQJ9_9PROT</name>
<evidence type="ECO:0000313" key="3">
    <source>
        <dbReference type="Proteomes" id="UP000427842"/>
    </source>
</evidence>
<dbReference type="EMBL" id="QYAZ01000004">
    <property type="protein sequence ID" value="KAB8122191.1"/>
    <property type="molecule type" value="Genomic_DNA"/>
</dbReference>
<feature type="compositionally biased region" description="Polar residues" evidence="1">
    <location>
        <begin position="1"/>
        <end position="10"/>
    </location>
</feature>
<dbReference type="Pfam" id="PF14384">
    <property type="entry name" value="BrnA_antitoxin"/>
    <property type="match status" value="1"/>
</dbReference>
<accession>A0ABQ6VQJ9</accession>
<dbReference type="Proteomes" id="UP000427842">
    <property type="component" value="Unassembled WGS sequence"/>
</dbReference>